<feature type="transmembrane region" description="Helical" evidence="9">
    <location>
        <begin position="229"/>
        <end position="252"/>
    </location>
</feature>
<evidence type="ECO:0000256" key="9">
    <source>
        <dbReference type="SAM" id="Phobius"/>
    </source>
</evidence>
<gene>
    <name evidence="12" type="primary">LOC100378359</name>
</gene>
<organism evidence="11 12">
    <name type="scientific">Saccoglossus kowalevskii</name>
    <name type="common">Acorn worm</name>
    <dbReference type="NCBI Taxonomy" id="10224"/>
    <lineage>
        <taxon>Eukaryota</taxon>
        <taxon>Metazoa</taxon>
        <taxon>Hemichordata</taxon>
        <taxon>Enteropneusta</taxon>
        <taxon>Harrimaniidae</taxon>
        <taxon>Saccoglossus</taxon>
    </lineage>
</organism>
<evidence type="ECO:0000256" key="3">
    <source>
        <dbReference type="ARBA" id="ARBA00022692"/>
    </source>
</evidence>
<keyword evidence="2" id="KW-1003">Cell membrane</keyword>
<keyword evidence="3 9" id="KW-0812">Transmembrane</keyword>
<feature type="transmembrane region" description="Helical" evidence="9">
    <location>
        <begin position="132"/>
        <end position="158"/>
    </location>
</feature>
<dbReference type="RefSeq" id="XP_006813394.1">
    <property type="nucleotide sequence ID" value="XM_006813331.1"/>
</dbReference>
<dbReference type="PANTHER" id="PTHR24249:SF372">
    <property type="entry name" value="G-PROTEIN COUPLED RECEPTORS FAMILY 1 PROFILE DOMAIN-CONTAINING PROTEIN"/>
    <property type="match status" value="1"/>
</dbReference>
<keyword evidence="6 9" id="KW-0472">Membrane</keyword>
<keyword evidence="5" id="KW-0297">G-protein coupled receptor</keyword>
<keyword evidence="8" id="KW-0807">Transducer</keyword>
<dbReference type="PANTHER" id="PTHR24249">
    <property type="entry name" value="HISTAMINE RECEPTOR-RELATED G-PROTEIN COUPLED RECEPTOR"/>
    <property type="match status" value="1"/>
</dbReference>
<feature type="transmembrane region" description="Helical" evidence="9">
    <location>
        <begin position="197"/>
        <end position="217"/>
    </location>
</feature>
<dbReference type="InterPro" id="IPR000276">
    <property type="entry name" value="GPCR_Rhodpsn"/>
</dbReference>
<evidence type="ECO:0000256" key="4">
    <source>
        <dbReference type="ARBA" id="ARBA00022989"/>
    </source>
</evidence>
<feature type="transmembrane region" description="Helical" evidence="9">
    <location>
        <begin position="52"/>
        <end position="72"/>
    </location>
</feature>
<dbReference type="PROSITE" id="PS50262">
    <property type="entry name" value="G_PROTEIN_RECEP_F1_2"/>
    <property type="match status" value="1"/>
</dbReference>
<evidence type="ECO:0000313" key="11">
    <source>
        <dbReference type="Proteomes" id="UP000694865"/>
    </source>
</evidence>
<dbReference type="Gene3D" id="1.20.1070.10">
    <property type="entry name" value="Rhodopsin 7-helix transmembrane proteins"/>
    <property type="match status" value="1"/>
</dbReference>
<evidence type="ECO:0000259" key="10">
    <source>
        <dbReference type="PROSITE" id="PS50262"/>
    </source>
</evidence>
<protein>
    <submittedName>
        <fullName evidence="12">Adenosine receptor A1-like</fullName>
    </submittedName>
</protein>
<accession>A0ABM0M053</accession>
<evidence type="ECO:0000256" key="5">
    <source>
        <dbReference type="ARBA" id="ARBA00023040"/>
    </source>
</evidence>
<dbReference type="SUPFAM" id="SSF81321">
    <property type="entry name" value="Family A G protein-coupled receptor-like"/>
    <property type="match status" value="1"/>
</dbReference>
<dbReference type="PRINTS" id="PR00237">
    <property type="entry name" value="GPCRRHODOPSN"/>
</dbReference>
<dbReference type="InterPro" id="IPR050569">
    <property type="entry name" value="TAAR"/>
</dbReference>
<reference evidence="12" key="1">
    <citation type="submission" date="2025-08" db="UniProtKB">
        <authorList>
            <consortium name="RefSeq"/>
        </authorList>
    </citation>
    <scope>IDENTIFICATION</scope>
    <source>
        <tissue evidence="12">Testes</tissue>
    </source>
</reference>
<sequence length="290" mass="33275">MTIKIATSRFIVLEKKITDDETLCSLFLQSPLSGFALVLFHNPTWFACETLFGFFNGLLHCSAYNLVAITTLRYIAVSDPLKYKTRVTKRRSLIAIAVIWILSISFGVIINIKSEPDSFYGVCRYESFDEAWHLILVTATNSLAPWLIMMVLYVRIILIVNHHLRSKKVSQNQIYPEGEESGIDPRLLKKEIKMTKMVAMILVYYIFAWTPILTYMFVGIHCPTCYFDIYIGGTVRLMLYSNSCINVFIYAGSSSEFKRSFKLLILRMFLCENDGNFEHGQSSQPTNSVR</sequence>
<feature type="domain" description="G-protein coupled receptors family 1 profile" evidence="10">
    <location>
        <begin position="1"/>
        <end position="250"/>
    </location>
</feature>
<feature type="transmembrane region" description="Helical" evidence="9">
    <location>
        <begin position="21"/>
        <end position="40"/>
    </location>
</feature>
<keyword evidence="7" id="KW-0675">Receptor</keyword>
<keyword evidence="4 9" id="KW-1133">Transmembrane helix</keyword>
<evidence type="ECO:0000256" key="6">
    <source>
        <dbReference type="ARBA" id="ARBA00023136"/>
    </source>
</evidence>
<proteinExistence type="predicted"/>
<evidence type="ECO:0000313" key="12">
    <source>
        <dbReference type="RefSeq" id="XP_006813394.1"/>
    </source>
</evidence>
<feature type="transmembrane region" description="Helical" evidence="9">
    <location>
        <begin position="93"/>
        <end position="112"/>
    </location>
</feature>
<evidence type="ECO:0000256" key="1">
    <source>
        <dbReference type="ARBA" id="ARBA00004651"/>
    </source>
</evidence>
<comment type="subcellular location">
    <subcellularLocation>
        <location evidence="1">Cell membrane</location>
        <topology evidence="1">Multi-pass membrane protein</topology>
    </subcellularLocation>
</comment>
<dbReference type="InterPro" id="IPR017452">
    <property type="entry name" value="GPCR_Rhodpsn_7TM"/>
</dbReference>
<dbReference type="Pfam" id="PF00001">
    <property type="entry name" value="7tm_1"/>
    <property type="match status" value="1"/>
</dbReference>
<name>A0ABM0M053_SACKO</name>
<evidence type="ECO:0000256" key="8">
    <source>
        <dbReference type="ARBA" id="ARBA00023224"/>
    </source>
</evidence>
<evidence type="ECO:0000256" key="2">
    <source>
        <dbReference type="ARBA" id="ARBA00022475"/>
    </source>
</evidence>
<evidence type="ECO:0000256" key="7">
    <source>
        <dbReference type="ARBA" id="ARBA00023170"/>
    </source>
</evidence>
<keyword evidence="11" id="KW-1185">Reference proteome</keyword>
<dbReference type="GeneID" id="100378359"/>
<dbReference type="Proteomes" id="UP000694865">
    <property type="component" value="Unplaced"/>
</dbReference>